<evidence type="ECO:0000256" key="2">
    <source>
        <dbReference type="ARBA" id="ARBA00023054"/>
    </source>
</evidence>
<dbReference type="AlphaFoldDB" id="A4CEC8"/>
<dbReference type="Gene3D" id="2.40.30.170">
    <property type="match status" value="1"/>
</dbReference>
<evidence type="ECO:0000313" key="5">
    <source>
        <dbReference type="Proteomes" id="UP000006201"/>
    </source>
</evidence>
<gene>
    <name evidence="4" type="ORF">PTD2_10178</name>
</gene>
<keyword evidence="2 3" id="KW-0175">Coiled coil</keyword>
<organism evidence="4 5">
    <name type="scientific">Pseudoalteromonas tunicata D2</name>
    <dbReference type="NCBI Taxonomy" id="87626"/>
    <lineage>
        <taxon>Bacteria</taxon>
        <taxon>Pseudomonadati</taxon>
        <taxon>Pseudomonadota</taxon>
        <taxon>Gammaproteobacteria</taxon>
        <taxon>Alteromonadales</taxon>
        <taxon>Pseudoalteromonadaceae</taxon>
        <taxon>Pseudoalteromonas</taxon>
    </lineage>
</organism>
<dbReference type="eggNOG" id="COG0845">
    <property type="taxonomic scope" value="Bacteria"/>
</dbReference>
<comment type="caution">
    <text evidence="4">The sequence shown here is derived from an EMBL/GenBank/DDBJ whole genome shotgun (WGS) entry which is preliminary data.</text>
</comment>
<dbReference type="EMBL" id="AAOH01000008">
    <property type="protein sequence ID" value="EAR26940.1"/>
    <property type="molecule type" value="Genomic_DNA"/>
</dbReference>
<dbReference type="RefSeq" id="WP_009839183.1">
    <property type="nucleotide sequence ID" value="NZ_AAOH01000008.1"/>
</dbReference>
<feature type="coiled-coil region" evidence="3">
    <location>
        <begin position="89"/>
        <end position="123"/>
    </location>
</feature>
<dbReference type="PROSITE" id="PS51257">
    <property type="entry name" value="PROKAR_LIPOPROTEIN"/>
    <property type="match status" value="1"/>
</dbReference>
<keyword evidence="5" id="KW-1185">Reference proteome</keyword>
<comment type="subcellular location">
    <subcellularLocation>
        <location evidence="1">Cell envelope</location>
    </subcellularLocation>
</comment>
<dbReference type="HOGENOM" id="CLU_711504_0_0_6"/>
<dbReference type="GO" id="GO:0030313">
    <property type="term" value="C:cell envelope"/>
    <property type="evidence" value="ECO:0007669"/>
    <property type="project" value="UniProtKB-SubCell"/>
</dbReference>
<name>A4CEC8_9GAMM</name>
<dbReference type="PANTHER" id="PTHR32347:SF23">
    <property type="entry name" value="BLL5650 PROTEIN"/>
    <property type="match status" value="1"/>
</dbReference>
<dbReference type="STRING" id="87626.PTD2_10178"/>
<protein>
    <submittedName>
        <fullName evidence="4">Multidrug resistance efflux pump</fullName>
    </submittedName>
</protein>
<dbReference type="OrthoDB" id="9811754at2"/>
<reference evidence="4 5" key="1">
    <citation type="submission" date="2006-02" db="EMBL/GenBank/DDBJ databases">
        <authorList>
            <person name="Moran M.A."/>
            <person name="Kjelleberg S."/>
            <person name="Egan S."/>
            <person name="Saunders N."/>
            <person name="Thomas T."/>
            <person name="Ferriera S."/>
            <person name="Johnson J."/>
            <person name="Kravitz S."/>
            <person name="Halpern A."/>
            <person name="Remington K."/>
            <person name="Beeson K."/>
            <person name="Tran B."/>
            <person name="Rogers Y.-H."/>
            <person name="Friedman R."/>
            <person name="Venter J.C."/>
        </authorList>
    </citation>
    <scope>NUCLEOTIDE SEQUENCE [LARGE SCALE GENOMIC DNA]</scope>
    <source>
        <strain evidence="4 5">D2</strain>
    </source>
</reference>
<dbReference type="PANTHER" id="PTHR32347">
    <property type="entry name" value="EFFLUX SYSTEM COMPONENT YKNX-RELATED"/>
    <property type="match status" value="1"/>
</dbReference>
<evidence type="ECO:0000256" key="3">
    <source>
        <dbReference type="SAM" id="Coils"/>
    </source>
</evidence>
<accession>A4CEC8</accession>
<evidence type="ECO:0000313" key="4">
    <source>
        <dbReference type="EMBL" id="EAR26940.1"/>
    </source>
</evidence>
<sequence length="340" mass="37855">MIKPILLLTGLVFLTACQETVLEKAPVTASKNQVLASGELKSAESHLIAPPSIRRMWQYPIKFMVPENSQVKAGQVVIKFDDKQIQDSLIDKQGELERAQKSLENLQQQEQKTEQELILAVAEKQMQFDKTKRKAEIIDQSRSENDRKKAQIDFTIAQNDLFLAKQKLTFQLETRELNLKMSQGKVARLQNEVADLEADVEKLKVKAPIDGVVIYQTNYEGEKSSVGESVQFGQAVLAVAVLDQMHVLAQIDEPDSGKIKIGQAVKVTLDGSSAQVVNGKIQSLGGVFREKSWQDKRRIIDAMISLDTVDTAVMRPGMSARIEVDIATPVIAAKTEERTL</sequence>
<evidence type="ECO:0000256" key="1">
    <source>
        <dbReference type="ARBA" id="ARBA00004196"/>
    </source>
</evidence>
<dbReference type="Proteomes" id="UP000006201">
    <property type="component" value="Unassembled WGS sequence"/>
</dbReference>
<proteinExistence type="predicted"/>
<dbReference type="InterPro" id="IPR050465">
    <property type="entry name" value="UPF0194_transport"/>
</dbReference>
<feature type="coiled-coil region" evidence="3">
    <location>
        <begin position="172"/>
        <end position="206"/>
    </location>
</feature>